<organism evidence="6 7">
    <name type="scientific">Xenopus tropicalis</name>
    <name type="common">Western clawed frog</name>
    <name type="synonym">Silurana tropicalis</name>
    <dbReference type="NCBI Taxonomy" id="8364"/>
    <lineage>
        <taxon>Eukaryota</taxon>
        <taxon>Metazoa</taxon>
        <taxon>Chordata</taxon>
        <taxon>Craniata</taxon>
        <taxon>Vertebrata</taxon>
        <taxon>Euteleostomi</taxon>
        <taxon>Amphibia</taxon>
        <taxon>Batrachia</taxon>
        <taxon>Anura</taxon>
        <taxon>Pipoidea</taxon>
        <taxon>Pipidae</taxon>
        <taxon>Xenopodinae</taxon>
        <taxon>Xenopus</taxon>
        <taxon>Silurana</taxon>
    </lineage>
</organism>
<evidence type="ECO:0000256" key="4">
    <source>
        <dbReference type="ARBA" id="ARBA00023212"/>
    </source>
</evidence>
<proteinExistence type="predicted"/>
<feature type="coiled-coil region" evidence="5">
    <location>
        <begin position="433"/>
        <end position="571"/>
    </location>
</feature>
<dbReference type="Xenbase" id="XB-GENE-5885628">
    <property type="gene designation" value="lrrc45"/>
</dbReference>
<dbReference type="PANTHER" id="PTHR23170">
    <property type="entry name" value="NY-REN-58 ANTIGEN"/>
    <property type="match status" value="1"/>
</dbReference>
<keyword evidence="2" id="KW-0963">Cytoplasm</keyword>
<dbReference type="RefSeq" id="XP_012827024.2">
    <property type="nucleotide sequence ID" value="XM_012971570.3"/>
</dbReference>
<dbReference type="SUPFAM" id="SSF52047">
    <property type="entry name" value="RNI-like"/>
    <property type="match status" value="1"/>
</dbReference>
<dbReference type="GeneID" id="100379987"/>
<dbReference type="CTD" id="201255"/>
<feature type="coiled-coil region" evidence="5">
    <location>
        <begin position="605"/>
        <end position="699"/>
    </location>
</feature>
<dbReference type="OMA" id="EVDHMTR"/>
<dbReference type="GO" id="GO:0005813">
    <property type="term" value="C:centrosome"/>
    <property type="evidence" value="ECO:0000318"/>
    <property type="project" value="GO_Central"/>
</dbReference>
<dbReference type="Pfam" id="PF13516">
    <property type="entry name" value="LRR_6"/>
    <property type="match status" value="3"/>
</dbReference>
<dbReference type="SMART" id="SM00368">
    <property type="entry name" value="LRR_RI"/>
    <property type="match status" value="4"/>
</dbReference>
<dbReference type="AGR" id="Xenbase:XB-GENE-5885628"/>
<dbReference type="PANTHER" id="PTHR23170:SF3">
    <property type="entry name" value="LEUCINE-RICH REPEAT-CONTAINING PROTEIN 45"/>
    <property type="match status" value="1"/>
</dbReference>
<name>A0A8J0SYN7_XENTR</name>
<keyword evidence="4" id="KW-0206">Cytoskeleton</keyword>
<protein>
    <submittedName>
        <fullName evidence="7">Leucine-rich repeat-containing protein 45 isoform X1</fullName>
    </submittedName>
</protein>
<dbReference type="InterPro" id="IPR001611">
    <property type="entry name" value="Leu-rich_rpt"/>
</dbReference>
<gene>
    <name evidence="7 8" type="primary">lrrc45</name>
</gene>
<comment type="subcellular location">
    <subcellularLocation>
        <location evidence="1">Cytoplasm</location>
        <location evidence="1">Cytoskeleton</location>
        <location evidence="1">Microtubule organizing center</location>
        <location evidence="1">Centrosome</location>
    </subcellularLocation>
</comment>
<evidence type="ECO:0000313" key="8">
    <source>
        <dbReference type="Xenbase" id="XB-GENE-5885628"/>
    </source>
</evidence>
<sequence>MSGTYSEKKVCVQRILFKLPTCFALPGYSGCGLEGYWCIQPGVGCLGFTAGKEDVWIWMQDCWLSAQHSEAYKKPTYKLLVSKQQRHMGIYEMDEFKRLYVFMCQERGSEPQESVLSQMKEIRESTKRRQLDLSTQSISQESCQVLGILLQNDVTFTQVLLSDCMISEDGLKAFLQGMQSNSVIKHLDLKGNNLQAKGGEALGKFLRHTASLTSLTLEWNNLGTWENGFSFFCEGLALNQSLQKLDLRNNQINHKGAEELAMALQRNSTLQELDLRWNNIGLLGGRAIQSCFESNKALVKLELSGNNISSDVLKAIELCIKHNQERQFVKKGNMNQQQILTKEVQNLKQDKNRQFINMMETIDKQREEMNSINRNAVLQAGKLRGTLEERTSVVNSLTAKLQLMEADLALSHQKEQDLGDLLRQVKQQDSSMMEKHAKELMKAKEEFREHEAKRRRDLAAANEKNLHYRSKIDELERKCQTQQDLVFELKQELTNTTAELKLRAVQAEERFEAEKKRFRQFRDNSTTLHQKEVDHMAKHLEDAERVTQERVQRLEATKLGLEEELSRLKIMLANQHTQAEEELQKVRSFVQLEEQQHSAVLHDKLRTLTQSRDQAQNQVLQQNQMIGELQTKNNQLSLEIEVLKRRIDGIQQELATKEEEKLSALTKVRVEFHEQIGHLEAQLATQEGLREKISALERQQKVQSHQHREILLDKESEISTLMEKLRLKDAEILRIREEEAHRACLLQNAIHSFISSSPLGSTTDKK</sequence>
<evidence type="ECO:0000256" key="3">
    <source>
        <dbReference type="ARBA" id="ARBA00023054"/>
    </source>
</evidence>
<evidence type="ECO:0000256" key="1">
    <source>
        <dbReference type="ARBA" id="ARBA00004300"/>
    </source>
</evidence>
<evidence type="ECO:0000256" key="2">
    <source>
        <dbReference type="ARBA" id="ARBA00022490"/>
    </source>
</evidence>
<reference evidence="7" key="1">
    <citation type="submission" date="2025-08" db="UniProtKB">
        <authorList>
            <consortium name="RefSeq"/>
        </authorList>
    </citation>
    <scope>IDENTIFICATION</scope>
    <source>
        <strain evidence="7">Nigerian</strain>
        <tissue evidence="7">Liver and blood</tissue>
    </source>
</reference>
<dbReference type="GO" id="GO:0005886">
    <property type="term" value="C:plasma membrane"/>
    <property type="evidence" value="ECO:0000318"/>
    <property type="project" value="GO_Central"/>
</dbReference>
<evidence type="ECO:0000313" key="6">
    <source>
        <dbReference type="Proteomes" id="UP000008143"/>
    </source>
</evidence>
<dbReference type="OrthoDB" id="8436363at2759"/>
<keyword evidence="3 5" id="KW-0175">Coiled coil</keyword>
<dbReference type="Gene3D" id="3.80.10.10">
    <property type="entry name" value="Ribonuclease Inhibitor"/>
    <property type="match status" value="2"/>
</dbReference>
<accession>A0A8J0SYN7</accession>
<evidence type="ECO:0000313" key="7">
    <source>
        <dbReference type="RefSeq" id="XP_012827024.2"/>
    </source>
</evidence>
<keyword evidence="6" id="KW-1185">Reference proteome</keyword>
<dbReference type="Proteomes" id="UP000008143">
    <property type="component" value="Chromosome 10"/>
</dbReference>
<dbReference type="InterPro" id="IPR052116">
    <property type="entry name" value="Centro_Cilium_Assembly"/>
</dbReference>
<evidence type="ECO:0000256" key="5">
    <source>
        <dbReference type="SAM" id="Coils"/>
    </source>
</evidence>
<dbReference type="AlphaFoldDB" id="A0A8J0SYN7"/>
<dbReference type="InterPro" id="IPR032675">
    <property type="entry name" value="LRR_dom_sf"/>
</dbReference>